<dbReference type="SUPFAM" id="SSF53756">
    <property type="entry name" value="UDP-Glycosyltransferase/glycogen phosphorylase"/>
    <property type="match status" value="1"/>
</dbReference>
<dbReference type="InterPro" id="IPR028098">
    <property type="entry name" value="Glyco_trans_4-like_N"/>
</dbReference>
<protein>
    <submittedName>
        <fullName evidence="3">Glycosyltransferase family 4 protein</fullName>
    </submittedName>
</protein>
<dbReference type="InterPro" id="IPR001296">
    <property type="entry name" value="Glyco_trans_1"/>
</dbReference>
<dbReference type="Gene3D" id="3.40.50.2000">
    <property type="entry name" value="Glycogen Phosphorylase B"/>
    <property type="match status" value="2"/>
</dbReference>
<name>A0A934PV06_9SPHI</name>
<evidence type="ECO:0000313" key="3">
    <source>
        <dbReference type="EMBL" id="MBK0379905.1"/>
    </source>
</evidence>
<dbReference type="GO" id="GO:0016757">
    <property type="term" value="F:glycosyltransferase activity"/>
    <property type="evidence" value="ECO:0007669"/>
    <property type="project" value="InterPro"/>
</dbReference>
<proteinExistence type="predicted"/>
<dbReference type="PANTHER" id="PTHR12526">
    <property type="entry name" value="GLYCOSYLTRANSFERASE"/>
    <property type="match status" value="1"/>
</dbReference>
<dbReference type="RefSeq" id="WP_200066446.1">
    <property type="nucleotide sequence ID" value="NZ_JAEHFW010000002.1"/>
</dbReference>
<keyword evidence="4" id="KW-1185">Reference proteome</keyword>
<dbReference type="CDD" id="cd03801">
    <property type="entry name" value="GT4_PimA-like"/>
    <property type="match status" value="1"/>
</dbReference>
<dbReference type="AlphaFoldDB" id="A0A934PV06"/>
<sequence>MEILFVSHKYPPSVGGMERQSFELINGVGRHVKTHSILYHGTESKFNFFRLLNRRINAICKLNPGISIIHFNDALIASCSLVHSGYEHLKKTVTVHGLDIVFPDKIYQKYIVPQFNRFEIVFAVSHATAQVCINAGIAAKRVVVVNNGVDESMKPSYDGITTQKMLQHKFGIDINTRRLLVAIGRPVKRKGFSWFIKEVLPELHPDFLLLLIGPVGNKKSKSARIMNLLPSLIKNKLELFLGFPADEGELEKLSADPLFATRLKRMGKLELEDMLNVLSISEGFVMPNIAAKGDIEGFGLVCVEAGLCGAKVFASAIGGITDAIHDHKNGILLPSGNAAVWISSLNKLVDNPDYYQLRSDDIRDYNIRNFSNKKMISEYLAWFERLSMNKEVTICF</sequence>
<reference evidence="3" key="1">
    <citation type="submission" date="2020-12" db="EMBL/GenBank/DDBJ databases">
        <title>Bacterial novel species Mucilaginibacter sp. SD-g isolated from soil.</title>
        <authorList>
            <person name="Jung H.-Y."/>
        </authorList>
    </citation>
    <scope>NUCLEOTIDE SEQUENCE</scope>
    <source>
        <strain evidence="3">SD-g</strain>
    </source>
</reference>
<evidence type="ECO:0000259" key="1">
    <source>
        <dbReference type="Pfam" id="PF00534"/>
    </source>
</evidence>
<feature type="domain" description="Glycosyltransferase subfamily 4-like N-terminal" evidence="2">
    <location>
        <begin position="30"/>
        <end position="151"/>
    </location>
</feature>
<gene>
    <name evidence="3" type="ORF">I5M19_11330</name>
</gene>
<dbReference type="Pfam" id="PF00534">
    <property type="entry name" value="Glycos_transf_1"/>
    <property type="match status" value="1"/>
</dbReference>
<evidence type="ECO:0000259" key="2">
    <source>
        <dbReference type="Pfam" id="PF13439"/>
    </source>
</evidence>
<comment type="caution">
    <text evidence="3">The sequence shown here is derived from an EMBL/GenBank/DDBJ whole genome shotgun (WGS) entry which is preliminary data.</text>
</comment>
<dbReference type="Proteomes" id="UP000613193">
    <property type="component" value="Unassembled WGS sequence"/>
</dbReference>
<dbReference type="Pfam" id="PF13439">
    <property type="entry name" value="Glyco_transf_4"/>
    <property type="match status" value="1"/>
</dbReference>
<dbReference type="EMBL" id="JAEHFW010000002">
    <property type="protein sequence ID" value="MBK0379905.1"/>
    <property type="molecule type" value="Genomic_DNA"/>
</dbReference>
<feature type="domain" description="Glycosyl transferase family 1" evidence="1">
    <location>
        <begin position="175"/>
        <end position="355"/>
    </location>
</feature>
<evidence type="ECO:0000313" key="4">
    <source>
        <dbReference type="Proteomes" id="UP000613193"/>
    </source>
</evidence>
<organism evidence="3 4">
    <name type="scientific">Mucilaginibacter segetis</name>
    <dbReference type="NCBI Taxonomy" id="2793071"/>
    <lineage>
        <taxon>Bacteria</taxon>
        <taxon>Pseudomonadati</taxon>
        <taxon>Bacteroidota</taxon>
        <taxon>Sphingobacteriia</taxon>
        <taxon>Sphingobacteriales</taxon>
        <taxon>Sphingobacteriaceae</taxon>
        <taxon>Mucilaginibacter</taxon>
    </lineage>
</organism>
<accession>A0A934PV06</accession>